<feature type="compositionally biased region" description="Low complexity" evidence="1">
    <location>
        <begin position="117"/>
        <end position="127"/>
    </location>
</feature>
<feature type="region of interest" description="Disordered" evidence="1">
    <location>
        <begin position="65"/>
        <end position="139"/>
    </location>
</feature>
<evidence type="ECO:0000313" key="2">
    <source>
        <dbReference type="Proteomes" id="UP000095280"/>
    </source>
</evidence>
<organism evidence="2 3">
    <name type="scientific">Macrostomum lignano</name>
    <dbReference type="NCBI Taxonomy" id="282301"/>
    <lineage>
        <taxon>Eukaryota</taxon>
        <taxon>Metazoa</taxon>
        <taxon>Spiralia</taxon>
        <taxon>Lophotrochozoa</taxon>
        <taxon>Platyhelminthes</taxon>
        <taxon>Rhabditophora</taxon>
        <taxon>Macrostomorpha</taxon>
        <taxon>Macrostomida</taxon>
        <taxon>Macrostomidae</taxon>
        <taxon>Macrostomum</taxon>
    </lineage>
</organism>
<evidence type="ECO:0000313" key="3">
    <source>
        <dbReference type="WBParaSite" id="maker-uti_cns_0004174-snap-gene-0.3-mRNA-1"/>
    </source>
</evidence>
<name>A0A1I8H2Y6_9PLAT</name>
<proteinExistence type="predicted"/>
<dbReference type="WBParaSite" id="maker-uti_cns_0004174-snap-gene-0.3-mRNA-1">
    <property type="protein sequence ID" value="maker-uti_cns_0004174-snap-gene-0.3-mRNA-1"/>
    <property type="gene ID" value="maker-uti_cns_0004174-snap-gene-0.3"/>
</dbReference>
<reference evidence="3 4" key="1">
    <citation type="submission" date="2016-11" db="UniProtKB">
        <authorList>
            <consortium name="WormBaseParasite"/>
        </authorList>
    </citation>
    <scope>IDENTIFICATION</scope>
</reference>
<keyword evidence="2" id="KW-1185">Reference proteome</keyword>
<evidence type="ECO:0000256" key="1">
    <source>
        <dbReference type="SAM" id="MobiDB-lite"/>
    </source>
</evidence>
<accession>A0A1I8H2Y6</accession>
<dbReference type="AlphaFoldDB" id="A0A1I8H2Y6"/>
<feature type="compositionally biased region" description="Acidic residues" evidence="1">
    <location>
        <begin position="85"/>
        <end position="105"/>
    </location>
</feature>
<dbReference type="Proteomes" id="UP000095280">
    <property type="component" value="Unplaced"/>
</dbReference>
<evidence type="ECO:0000313" key="4">
    <source>
        <dbReference type="WBParaSite" id="maker-uti_cns_0005713-snap-gene-0.3-mRNA-1"/>
    </source>
</evidence>
<sequence>MSHGAGCQRVSSFNSYAEGDSASKATAAAAANSFGLSHYIKSLEAMEPGGSGGGPMEAFIEARGTVASKGCSDRSPSSFNGAVGDDAEDDVDEDEEEEEEDDDEVAQPADSELADEATSSAPPAATAMELELDELTAER</sequence>
<protein>
    <submittedName>
        <fullName evidence="3 4">Uncharacterized protein</fullName>
    </submittedName>
</protein>
<dbReference type="WBParaSite" id="maker-uti_cns_0005713-snap-gene-0.3-mRNA-1">
    <property type="protein sequence ID" value="maker-uti_cns_0005713-snap-gene-0.3-mRNA-1"/>
    <property type="gene ID" value="maker-uti_cns_0005713-snap-gene-0.3"/>
</dbReference>
<feature type="compositionally biased region" description="Acidic residues" evidence="1">
    <location>
        <begin position="130"/>
        <end position="139"/>
    </location>
</feature>